<sequence length="141" mass="15601">MALTQFSGSLTWLQLCGLAYEAPCNVVAQRVRVACRYDLVYQPSHMADWRVASAEAVAHVIPYSRGEFACRGYAEGPSSFFRWAGLDANGKCEIRTQKMSGGLWAIEYEGPADIRWHRLVRDACSEPTELAETAAVRPAAD</sequence>
<comment type="caution">
    <text evidence="1">The sequence shown here is derived from an EMBL/GenBank/DDBJ whole genome shotgun (WGS) entry which is preliminary data.</text>
</comment>
<gene>
    <name evidence="1" type="ORF">A3A44_03345</name>
</gene>
<evidence type="ECO:0000313" key="2">
    <source>
        <dbReference type="Proteomes" id="UP000178977"/>
    </source>
</evidence>
<evidence type="ECO:0000313" key="1">
    <source>
        <dbReference type="EMBL" id="OHA09816.1"/>
    </source>
</evidence>
<organism evidence="1 2">
    <name type="scientific">Candidatus Sungbacteria bacterium RIFCSPLOWO2_01_FULL_60_25</name>
    <dbReference type="NCBI Taxonomy" id="1802281"/>
    <lineage>
        <taxon>Bacteria</taxon>
        <taxon>Candidatus Sungiibacteriota</taxon>
    </lineage>
</organism>
<reference evidence="1 2" key="1">
    <citation type="journal article" date="2016" name="Nat. Commun.">
        <title>Thousands of microbial genomes shed light on interconnected biogeochemical processes in an aquifer system.</title>
        <authorList>
            <person name="Anantharaman K."/>
            <person name="Brown C.T."/>
            <person name="Hug L.A."/>
            <person name="Sharon I."/>
            <person name="Castelle C.J."/>
            <person name="Probst A.J."/>
            <person name="Thomas B.C."/>
            <person name="Singh A."/>
            <person name="Wilkins M.J."/>
            <person name="Karaoz U."/>
            <person name="Brodie E.L."/>
            <person name="Williams K.H."/>
            <person name="Hubbard S.S."/>
            <person name="Banfield J.F."/>
        </authorList>
    </citation>
    <scope>NUCLEOTIDE SEQUENCE [LARGE SCALE GENOMIC DNA]</scope>
</reference>
<name>A0A1G2LDW4_9BACT</name>
<proteinExistence type="predicted"/>
<accession>A0A1G2LDW4</accession>
<dbReference type="EMBL" id="MHQT01000012">
    <property type="protein sequence ID" value="OHA09816.1"/>
    <property type="molecule type" value="Genomic_DNA"/>
</dbReference>
<dbReference type="AlphaFoldDB" id="A0A1G2LDW4"/>
<protein>
    <submittedName>
        <fullName evidence="1">Uncharacterized protein</fullName>
    </submittedName>
</protein>
<dbReference type="Proteomes" id="UP000178977">
    <property type="component" value="Unassembled WGS sequence"/>
</dbReference>